<evidence type="ECO:0000313" key="5">
    <source>
        <dbReference type="EMBL" id="MBP1990795.1"/>
    </source>
</evidence>
<name>A0ABS4IT99_9BACL</name>
<evidence type="ECO:0000313" key="6">
    <source>
        <dbReference type="Proteomes" id="UP001519287"/>
    </source>
</evidence>
<evidence type="ECO:0000256" key="2">
    <source>
        <dbReference type="ARBA" id="ARBA00034301"/>
    </source>
</evidence>
<keyword evidence="6" id="KW-1185">Reference proteome</keyword>
<dbReference type="Proteomes" id="UP001519287">
    <property type="component" value="Unassembled WGS sequence"/>
</dbReference>
<dbReference type="InterPro" id="IPR050855">
    <property type="entry name" value="NDM-1-like"/>
</dbReference>
<dbReference type="PANTHER" id="PTHR42951:SF14">
    <property type="entry name" value="METALLO-BETA-LACTAMASE SUPERFAMILY PROTEIN"/>
    <property type="match status" value="1"/>
</dbReference>
<dbReference type="Gene3D" id="3.60.15.10">
    <property type="entry name" value="Ribonuclease Z/Hydroxyacylglutathione hydrolase-like"/>
    <property type="match status" value="1"/>
</dbReference>
<evidence type="ECO:0000259" key="4">
    <source>
        <dbReference type="SMART" id="SM00849"/>
    </source>
</evidence>
<proteinExistence type="predicted"/>
<dbReference type="InterPro" id="IPR001279">
    <property type="entry name" value="Metallo-B-lactamas"/>
</dbReference>
<sequence length="306" mass="34884">MRKLNLIEIWGNSYMASGAHAVGVYLDRLKGLAVLIDSGAHAEAAERIDRKIIEYGCRITAIIHTHGHADHFGGTSYLKGKYPDLRIFAAYAAAPFIENPYLEAFCYGCGVLPNDEWTGIEITEPLQVTDKLQGREQTLRIHGMEFQIIPLPGHFPGMIGVRTRDQVLYCGDALFGEKTLRKQELLFYTDISAARATLEQLQKLQDKSKSYVLYHGGAYEDMDRLVEKHLHIMDETCGFILNLLRERPLTVEELTQRAMEKFKLEDNLKQYGLTYTVVRAYITELEQQQQITTNVEKGRLIFRGRP</sequence>
<reference evidence="5 6" key="1">
    <citation type="submission" date="2021-03" db="EMBL/GenBank/DDBJ databases">
        <title>Genomic Encyclopedia of Type Strains, Phase IV (KMG-IV): sequencing the most valuable type-strain genomes for metagenomic binning, comparative biology and taxonomic classification.</title>
        <authorList>
            <person name="Goeker M."/>
        </authorList>
    </citation>
    <scope>NUCLEOTIDE SEQUENCE [LARGE SCALE GENOMIC DNA]</scope>
    <source>
        <strain evidence="5 6">DSM 26048</strain>
    </source>
</reference>
<comment type="catalytic activity">
    <reaction evidence="1">
        <text>3',5'-cyclic CMP + H2O = CMP + H(+)</text>
        <dbReference type="Rhea" id="RHEA:72675"/>
        <dbReference type="ChEBI" id="CHEBI:15377"/>
        <dbReference type="ChEBI" id="CHEBI:15378"/>
        <dbReference type="ChEBI" id="CHEBI:58003"/>
        <dbReference type="ChEBI" id="CHEBI:60377"/>
    </reaction>
    <physiologicalReaction direction="left-to-right" evidence="1">
        <dbReference type="Rhea" id="RHEA:72676"/>
    </physiologicalReaction>
</comment>
<comment type="catalytic activity">
    <reaction evidence="3">
        <text>3',5'-cyclic UMP + H2O = UMP + H(+)</text>
        <dbReference type="Rhea" id="RHEA:70575"/>
        <dbReference type="ChEBI" id="CHEBI:15377"/>
        <dbReference type="ChEBI" id="CHEBI:15378"/>
        <dbReference type="ChEBI" id="CHEBI:57865"/>
        <dbReference type="ChEBI" id="CHEBI:184387"/>
    </reaction>
    <physiologicalReaction direction="left-to-right" evidence="3">
        <dbReference type="Rhea" id="RHEA:70576"/>
    </physiologicalReaction>
</comment>
<dbReference type="InterPro" id="IPR036866">
    <property type="entry name" value="RibonucZ/Hydroxyglut_hydro"/>
</dbReference>
<evidence type="ECO:0000256" key="1">
    <source>
        <dbReference type="ARBA" id="ARBA00034221"/>
    </source>
</evidence>
<comment type="function">
    <text evidence="2">Counteracts the endogenous Pycsar antiviral defense system. Phosphodiesterase that enables metal-dependent hydrolysis of host cyclic nucleotide Pycsar defense signals such as cCMP and cUMP.</text>
</comment>
<feature type="domain" description="Metallo-beta-lactamase" evidence="4">
    <location>
        <begin position="20"/>
        <end position="215"/>
    </location>
</feature>
<protein>
    <submittedName>
        <fullName evidence="5">Glyoxylase-like metal-dependent hydrolase (Beta-lactamase superfamily II)</fullName>
    </submittedName>
</protein>
<dbReference type="SUPFAM" id="SSF56281">
    <property type="entry name" value="Metallo-hydrolase/oxidoreductase"/>
    <property type="match status" value="1"/>
</dbReference>
<dbReference type="CDD" id="cd07743">
    <property type="entry name" value="metallo-hydrolase-like_MBL-fold"/>
    <property type="match status" value="1"/>
</dbReference>
<evidence type="ECO:0000256" key="3">
    <source>
        <dbReference type="ARBA" id="ARBA00048505"/>
    </source>
</evidence>
<organism evidence="5 6">
    <name type="scientific">Paenibacillus eucommiae</name>
    <dbReference type="NCBI Taxonomy" id="1355755"/>
    <lineage>
        <taxon>Bacteria</taxon>
        <taxon>Bacillati</taxon>
        <taxon>Bacillota</taxon>
        <taxon>Bacilli</taxon>
        <taxon>Bacillales</taxon>
        <taxon>Paenibacillaceae</taxon>
        <taxon>Paenibacillus</taxon>
    </lineage>
</organism>
<dbReference type="SMART" id="SM00849">
    <property type="entry name" value="Lactamase_B"/>
    <property type="match status" value="1"/>
</dbReference>
<gene>
    <name evidence="5" type="ORF">J2Z66_002401</name>
</gene>
<dbReference type="RefSeq" id="WP_209971552.1">
    <property type="nucleotide sequence ID" value="NZ_JAGGLB010000006.1"/>
</dbReference>
<dbReference type="Pfam" id="PF00753">
    <property type="entry name" value="Lactamase_B"/>
    <property type="match status" value="1"/>
</dbReference>
<dbReference type="PANTHER" id="PTHR42951">
    <property type="entry name" value="METALLO-BETA-LACTAMASE DOMAIN-CONTAINING"/>
    <property type="match status" value="1"/>
</dbReference>
<dbReference type="EMBL" id="JAGGLB010000006">
    <property type="protein sequence ID" value="MBP1990795.1"/>
    <property type="molecule type" value="Genomic_DNA"/>
</dbReference>
<accession>A0ABS4IT99</accession>
<comment type="caution">
    <text evidence="5">The sequence shown here is derived from an EMBL/GenBank/DDBJ whole genome shotgun (WGS) entry which is preliminary data.</text>
</comment>